<keyword evidence="2 3" id="KW-0378">Hydrolase</keyword>
<dbReference type="PANTHER" id="PTHR11559">
    <property type="entry name" value="CARBOXYLESTERASE"/>
    <property type="match status" value="1"/>
</dbReference>
<dbReference type="SUPFAM" id="SSF53474">
    <property type="entry name" value="alpha/beta-Hydrolases"/>
    <property type="match status" value="1"/>
</dbReference>
<dbReference type="InterPro" id="IPR050309">
    <property type="entry name" value="Type-B_Carboxylest/Lipase"/>
</dbReference>
<dbReference type="Gene3D" id="3.40.50.1820">
    <property type="entry name" value="alpha/beta hydrolase"/>
    <property type="match status" value="1"/>
</dbReference>
<keyword evidence="6" id="KW-1185">Reference proteome</keyword>
<feature type="signal peptide" evidence="3">
    <location>
        <begin position="1"/>
        <end position="25"/>
    </location>
</feature>
<comment type="caution">
    <text evidence="5">The sequence shown here is derived from an EMBL/GenBank/DDBJ whole genome shotgun (WGS) entry which is preliminary data.</text>
</comment>
<evidence type="ECO:0000313" key="6">
    <source>
        <dbReference type="Proteomes" id="UP001295794"/>
    </source>
</evidence>
<accession>A0AAD2GZS1</accession>
<dbReference type="InterPro" id="IPR029058">
    <property type="entry name" value="AB_hydrolase_fold"/>
</dbReference>
<reference evidence="5" key="1">
    <citation type="submission" date="2023-11" db="EMBL/GenBank/DDBJ databases">
        <authorList>
            <person name="De Vega J J."/>
            <person name="De Vega J J."/>
        </authorList>
    </citation>
    <scope>NUCLEOTIDE SEQUENCE</scope>
</reference>
<name>A0AAD2GZS1_9AGAR</name>
<evidence type="ECO:0000259" key="4">
    <source>
        <dbReference type="Pfam" id="PF00135"/>
    </source>
</evidence>
<evidence type="ECO:0000313" key="5">
    <source>
        <dbReference type="EMBL" id="CAK5265490.1"/>
    </source>
</evidence>
<keyword evidence="3" id="KW-0732">Signal</keyword>
<dbReference type="EC" id="3.1.1.-" evidence="3"/>
<gene>
    <name evidence="5" type="ORF">MYCIT1_LOCUS6510</name>
</gene>
<dbReference type="InterPro" id="IPR019826">
    <property type="entry name" value="Carboxylesterase_B_AS"/>
</dbReference>
<sequence>MFFSSALRLAAAGAVLLSSSALVHAQDTSSNDTQISTSQVSTNASDISASAADLNSTFALNATLHTAAVFRFRPLTSPLGPVVDLGYAAYAGNSSLDGITFYGGIPYIKPPVGNLRFAPPQPLTEIYNLFLGNSDVVDARNWGPICIQQPAVVGIGSEDCVTLNIWKPAGATANSKLPVYVYIHGGGHYYNSAQGFPANDWVARSNGGLIAVGIQYRLGMLGFLTGNGIRQDRSAGPNNGLLDQRAALEWIQRNIAAFGGDPSKVTIGGESSGGGSVALHMTAYGGERNPPFRAVVMESPGNDPFYDDSHSEQCFVDALSHIGCPYDNNVVSCLRKASVGAIVSAVNNKLGSCKYEPVIDYNYVPGITSELFSTGRFSKVPILGGHNAQDGSIFVGKPAQVNTDADMVNAILKRYPTLSTPTTNAMLQTYPPVSASTPWTTQWERTMWAYMESELSCWPWYIGNVSGQPAYNYRWDAVDPNLIAARGAYVGAAHTAELFYLYDGTNSGPSASVAQPVFTAFSAAQGDLAKQAVAWWSSFAMTLDPNAHAAPGAPRWEPASQNGGFMVPNTGASAASSAMSYIDADYPRRCAWWRSVAEELRL</sequence>
<dbReference type="Proteomes" id="UP001295794">
    <property type="component" value="Unassembled WGS sequence"/>
</dbReference>
<dbReference type="InterPro" id="IPR002018">
    <property type="entry name" value="CarbesteraseB"/>
</dbReference>
<dbReference type="AlphaFoldDB" id="A0AAD2GZS1"/>
<dbReference type="PROSITE" id="PS00122">
    <property type="entry name" value="CARBOXYLESTERASE_B_1"/>
    <property type="match status" value="1"/>
</dbReference>
<dbReference type="EMBL" id="CAVNYO010000091">
    <property type="protein sequence ID" value="CAK5265490.1"/>
    <property type="molecule type" value="Genomic_DNA"/>
</dbReference>
<protein>
    <recommendedName>
        <fullName evidence="3">Carboxylic ester hydrolase</fullName>
        <ecNumber evidence="3">3.1.1.-</ecNumber>
    </recommendedName>
</protein>
<proteinExistence type="inferred from homology"/>
<feature type="domain" description="Carboxylesterase type B" evidence="4">
    <location>
        <begin position="98"/>
        <end position="566"/>
    </location>
</feature>
<evidence type="ECO:0000256" key="2">
    <source>
        <dbReference type="ARBA" id="ARBA00022801"/>
    </source>
</evidence>
<evidence type="ECO:0000256" key="3">
    <source>
        <dbReference type="RuleBase" id="RU361235"/>
    </source>
</evidence>
<dbReference type="Pfam" id="PF00135">
    <property type="entry name" value="COesterase"/>
    <property type="match status" value="1"/>
</dbReference>
<feature type="chain" id="PRO_5041774457" description="Carboxylic ester hydrolase" evidence="3">
    <location>
        <begin position="26"/>
        <end position="602"/>
    </location>
</feature>
<dbReference type="GO" id="GO:0016787">
    <property type="term" value="F:hydrolase activity"/>
    <property type="evidence" value="ECO:0007669"/>
    <property type="project" value="UniProtKB-KW"/>
</dbReference>
<organism evidence="5 6">
    <name type="scientific">Mycena citricolor</name>
    <dbReference type="NCBI Taxonomy" id="2018698"/>
    <lineage>
        <taxon>Eukaryota</taxon>
        <taxon>Fungi</taxon>
        <taxon>Dikarya</taxon>
        <taxon>Basidiomycota</taxon>
        <taxon>Agaricomycotina</taxon>
        <taxon>Agaricomycetes</taxon>
        <taxon>Agaricomycetidae</taxon>
        <taxon>Agaricales</taxon>
        <taxon>Marasmiineae</taxon>
        <taxon>Mycenaceae</taxon>
        <taxon>Mycena</taxon>
    </lineage>
</organism>
<comment type="similarity">
    <text evidence="1 3">Belongs to the type-B carboxylesterase/lipase family.</text>
</comment>
<evidence type="ECO:0000256" key="1">
    <source>
        <dbReference type="ARBA" id="ARBA00005964"/>
    </source>
</evidence>